<feature type="transmembrane region" description="Helical" evidence="2">
    <location>
        <begin position="76"/>
        <end position="97"/>
    </location>
</feature>
<keyword evidence="2" id="KW-0472">Membrane</keyword>
<feature type="transmembrane region" description="Helical" evidence="2">
    <location>
        <begin position="43"/>
        <end position="64"/>
    </location>
</feature>
<gene>
    <name evidence="3" type="ORF">IAD20_00985</name>
</gene>
<dbReference type="Proteomes" id="UP000824107">
    <property type="component" value="Unassembled WGS sequence"/>
</dbReference>
<keyword evidence="1" id="KW-0175">Coiled coil</keyword>
<evidence type="ECO:0000256" key="2">
    <source>
        <dbReference type="SAM" id="Phobius"/>
    </source>
</evidence>
<sequence>MSEPTKNQQNSNALPNFMSENGKTSYIEENETPNWLANNLHRLMIWVSIIWFGIVLIYISQFFGWSNLFLMMPDEFGAFLAGVTLPLAIIWVVMAYIDRGTNFKNEARFLRAYLNQLVYPEDGGAGTAKAMAEALRAQTVELQQATKEATLQTARIKEELGAHVNDFAKLVGVLDNYSSKTIGELTEGVKTLITSFDYINEKTIAATDEFHKQSAEFVSVSNELHKNAGTLLDNLLPVIKDVKDSAGLLQNIFDDNNAKILRTNEIVVTSSNKLSKDMELVGAMVANQGQKLEQISSHALDSCQSVYKSLENGAAQIDKVLNLQSQTVLNHLSKLEKTAEQVSDRFNAFSESVGMEVDNVIARANGIEESIGIQVRELSGISETIASDMSSVEESIRTEVQQLSKATENAVSDIQSVTGLLEEKIALLGDLSNSTVNKTSAVAGEIDDRHNALLQISTELQSALKSLGTEIAEQSDNIRNQTDLALNQFGEVGEMMKKQSENLSEASSIVVSQSKISETALAQQQRHISGSVTKIEEIKGELKRQIDELIKASNIIDEEATGAVKRLKEQMEATLRSSEDVVNRTNALNDNLRSQSQAFENSTSNTLNKAIEFEDILNNQHEKLDSLSASIVERSREISTLLDEHGERINEAVEKSRTTHNELVSSFETQSGILNSVAENTVGYVSDVVQALDEKAETINLLFKHQENEFFDICDRIAENTSNIGSSLKKQVAVIEQSADRVFSRMALLEEDVNKRAETVVASSTKSMDRLGEINDAITKQNQDVENIIQQMADKLDVIYKDFRGNVDRFEGIVKDVRDEATQVSGVLLENCSQIKAANNDLADEGKSISVMMDTHVKNLESALVKVRAQADGIQETFGHQQESLTDVVNVVATQTRLGEASLAQQYKYLSDAANDVALKMNEINAKFKDNTDKVFENAEKIAYEVDVLGDRLLKSGEDIAKSSKSSIKNIEQVNMALSQTADELGDVVTSSTARVGGVMKDYEKYIADFNTITAEASTGVVEISGMINQQSDKMIKISEDTKQLVDAFNTVLNDTSMQLSKRANNAYDKVKGLGENLKELSLQLEEATSMSAKHFENSGDKLRGTIGEIAANAERISNEIRSSGEVFLKQSGVLIAATEDTLKKVNDVMTSLNKNADEFSRRGSEALQSTASFSELYTKQMKLLSDTSAKAEKELKELEKSYHAMKTDTFLKDASAIIEKMETVAVDINRIFNPTVEEEIWKKYYNGDTSAFVRYLAKAMTKNQVLAIRKEFEENLEFRSLVTRYLSDFETLVSKARGNERSGILLSVISGADVGKLYYILAKSLDKLN</sequence>
<protein>
    <submittedName>
        <fullName evidence="3">Uncharacterized protein</fullName>
    </submittedName>
</protein>
<reference evidence="3" key="2">
    <citation type="journal article" date="2021" name="PeerJ">
        <title>Extensive microbial diversity within the chicken gut microbiome revealed by metagenomics and culture.</title>
        <authorList>
            <person name="Gilroy R."/>
            <person name="Ravi A."/>
            <person name="Getino M."/>
            <person name="Pursley I."/>
            <person name="Horton D.L."/>
            <person name="Alikhan N.F."/>
            <person name="Baker D."/>
            <person name="Gharbi K."/>
            <person name="Hall N."/>
            <person name="Watson M."/>
            <person name="Adriaenssens E.M."/>
            <person name="Foster-Nyarko E."/>
            <person name="Jarju S."/>
            <person name="Secka A."/>
            <person name="Antonio M."/>
            <person name="Oren A."/>
            <person name="Chaudhuri R.R."/>
            <person name="La Ragione R."/>
            <person name="Hildebrand F."/>
            <person name="Pallen M.J."/>
        </authorList>
    </citation>
    <scope>NUCLEOTIDE SEQUENCE</scope>
    <source>
        <strain evidence="3">ChiW3-316</strain>
    </source>
</reference>
<evidence type="ECO:0000313" key="4">
    <source>
        <dbReference type="Proteomes" id="UP000824107"/>
    </source>
</evidence>
<reference evidence="3" key="1">
    <citation type="submission" date="2020-10" db="EMBL/GenBank/DDBJ databases">
        <authorList>
            <person name="Gilroy R."/>
        </authorList>
    </citation>
    <scope>NUCLEOTIDE SEQUENCE</scope>
    <source>
        <strain evidence="3">ChiW3-316</strain>
    </source>
</reference>
<evidence type="ECO:0000256" key="1">
    <source>
        <dbReference type="SAM" id="Coils"/>
    </source>
</evidence>
<keyword evidence="2" id="KW-0812">Transmembrane</keyword>
<evidence type="ECO:0000313" key="3">
    <source>
        <dbReference type="EMBL" id="HIU52637.1"/>
    </source>
</evidence>
<keyword evidence="2" id="KW-1133">Transmembrane helix</keyword>
<proteinExistence type="predicted"/>
<dbReference type="EMBL" id="DVNC01000010">
    <property type="protein sequence ID" value="HIU52637.1"/>
    <property type="molecule type" value="Genomic_DNA"/>
</dbReference>
<name>A0A9D1M303_9PROT</name>
<comment type="caution">
    <text evidence="3">The sequence shown here is derived from an EMBL/GenBank/DDBJ whole genome shotgun (WGS) entry which is preliminary data.</text>
</comment>
<feature type="coiled-coil region" evidence="1">
    <location>
        <begin position="1136"/>
        <end position="1209"/>
    </location>
</feature>
<accession>A0A9D1M303</accession>
<organism evidence="3 4">
    <name type="scientific">Candidatus Scatocola faecipullorum</name>
    <dbReference type="NCBI Taxonomy" id="2840917"/>
    <lineage>
        <taxon>Bacteria</taxon>
        <taxon>Pseudomonadati</taxon>
        <taxon>Pseudomonadota</taxon>
        <taxon>Alphaproteobacteria</taxon>
        <taxon>Rhodospirillales</taxon>
        <taxon>Rhodospirillaceae</taxon>
        <taxon>Rhodospirillaceae incertae sedis</taxon>
        <taxon>Candidatus Scatocola</taxon>
    </lineage>
</organism>